<keyword evidence="6" id="KW-1185">Reference proteome</keyword>
<dbReference type="InterPro" id="IPR035386">
    <property type="entry name" value="Arm-DNA-bind_5"/>
</dbReference>
<dbReference type="GO" id="GO:0015074">
    <property type="term" value="P:DNA integration"/>
    <property type="evidence" value="ECO:0007669"/>
    <property type="project" value="InterPro"/>
</dbReference>
<evidence type="ECO:0000256" key="3">
    <source>
        <dbReference type="ARBA" id="ARBA00023172"/>
    </source>
</evidence>
<dbReference type="PANTHER" id="PTHR30349">
    <property type="entry name" value="PHAGE INTEGRASE-RELATED"/>
    <property type="match status" value="1"/>
</dbReference>
<dbReference type="SUPFAM" id="SSF56349">
    <property type="entry name" value="DNA breaking-rejoining enzymes"/>
    <property type="match status" value="1"/>
</dbReference>
<proteinExistence type="inferred from homology"/>
<reference evidence="5" key="1">
    <citation type="submission" date="2021-04" db="EMBL/GenBank/DDBJ databases">
        <authorList>
            <person name="Rodrigo-Torres L."/>
            <person name="Arahal R. D."/>
            <person name="Lucena T."/>
        </authorList>
    </citation>
    <scope>NUCLEOTIDE SEQUENCE</scope>
    <source>
        <strain evidence="5">CECT 9275</strain>
    </source>
</reference>
<gene>
    <name evidence="5" type="primary">xerC_7</name>
    <name evidence="5" type="ORF">DYBT9275_04814</name>
</gene>
<evidence type="ECO:0000256" key="1">
    <source>
        <dbReference type="ARBA" id="ARBA00008857"/>
    </source>
</evidence>
<dbReference type="Proteomes" id="UP000680038">
    <property type="component" value="Unassembled WGS sequence"/>
</dbReference>
<comment type="caution">
    <text evidence="5">The sequence shown here is derived from an EMBL/GenBank/DDBJ whole genome shotgun (WGS) entry which is preliminary data.</text>
</comment>
<protein>
    <submittedName>
        <fullName evidence="5">Tyrosine recombinase XerC</fullName>
    </submittedName>
</protein>
<feature type="domain" description="Tyr recombinase" evidence="4">
    <location>
        <begin position="255"/>
        <end position="448"/>
    </location>
</feature>
<dbReference type="InterPro" id="IPR011010">
    <property type="entry name" value="DNA_brk_join_enz"/>
</dbReference>
<dbReference type="InterPro" id="IPR002104">
    <property type="entry name" value="Integrase_catalytic"/>
</dbReference>
<dbReference type="PROSITE" id="PS51898">
    <property type="entry name" value="TYR_RECOMBINASE"/>
    <property type="match status" value="1"/>
</dbReference>
<dbReference type="InterPro" id="IPR013762">
    <property type="entry name" value="Integrase-like_cat_sf"/>
</dbReference>
<organism evidence="5 6">
    <name type="scientific">Dyadobacter helix</name>
    <dbReference type="NCBI Taxonomy" id="2822344"/>
    <lineage>
        <taxon>Bacteria</taxon>
        <taxon>Pseudomonadati</taxon>
        <taxon>Bacteroidota</taxon>
        <taxon>Cytophagia</taxon>
        <taxon>Cytophagales</taxon>
        <taxon>Spirosomataceae</taxon>
        <taxon>Dyadobacter</taxon>
    </lineage>
</organism>
<comment type="similarity">
    <text evidence="1">Belongs to the 'phage' integrase family.</text>
</comment>
<dbReference type="InterPro" id="IPR025269">
    <property type="entry name" value="SAM-like_dom"/>
</dbReference>
<sequence>MINMATVKLVLWKHNERKDGKFPIAVRITKDRKSRYVFTGKYVFEKEWDAQSDKVKKSHENSVRLNAFLRKKLSEIETISDKSEIIEENLSSDQIKRKFKRQNTKVSFFQLACERIRNKNLEGIYSVGQPELSILYNIHEFLNFNATLSKEKVIEGIDARRKARISKARSGPQNLHDDLTTLANKSSLNFEDIDTAFINRFKSFCSAFLGHKTRTITNQLMFIRTIYNLAIKEGITDAKKYPFGGEKEIIRIPSGNKIGLTTEEIKRIETLKLEENTSIWHTRNIWLFAYYFAGVRVSDVVSLKWADFLDGRLYYQMNKNEKPVSLKIPEQAHKILALYMPEKSSTDDYIFPFMKKANPQDKKDVFTKIRNATKLLNKHLKKIADKCKIEKNLSNHIARHSFGNIAGDRIHPLMLQKLYRHSDLKTTLNYQANFIHKEADEALEKVLGE</sequence>
<dbReference type="Pfam" id="PF17293">
    <property type="entry name" value="Arm-DNA-bind_5"/>
    <property type="match status" value="1"/>
</dbReference>
<dbReference type="PANTHER" id="PTHR30349:SF64">
    <property type="entry name" value="PROPHAGE INTEGRASE INTD-RELATED"/>
    <property type="match status" value="1"/>
</dbReference>
<dbReference type="InterPro" id="IPR050090">
    <property type="entry name" value="Tyrosine_recombinase_XerCD"/>
</dbReference>
<dbReference type="GO" id="GO:0006310">
    <property type="term" value="P:DNA recombination"/>
    <property type="evidence" value="ECO:0007669"/>
    <property type="project" value="UniProtKB-KW"/>
</dbReference>
<dbReference type="Gene3D" id="1.10.150.130">
    <property type="match status" value="1"/>
</dbReference>
<evidence type="ECO:0000313" key="5">
    <source>
        <dbReference type="EMBL" id="CAG5010787.1"/>
    </source>
</evidence>
<dbReference type="InterPro" id="IPR010998">
    <property type="entry name" value="Integrase_recombinase_N"/>
</dbReference>
<dbReference type="EMBL" id="CAJRAF010000002">
    <property type="protein sequence ID" value="CAG5010787.1"/>
    <property type="molecule type" value="Genomic_DNA"/>
</dbReference>
<dbReference type="Gene3D" id="1.10.443.10">
    <property type="entry name" value="Intergrase catalytic core"/>
    <property type="match status" value="1"/>
</dbReference>
<keyword evidence="3" id="KW-0233">DNA recombination</keyword>
<dbReference type="GO" id="GO:0003677">
    <property type="term" value="F:DNA binding"/>
    <property type="evidence" value="ECO:0007669"/>
    <property type="project" value="UniProtKB-KW"/>
</dbReference>
<dbReference type="Pfam" id="PF00589">
    <property type="entry name" value="Phage_integrase"/>
    <property type="match status" value="1"/>
</dbReference>
<keyword evidence="2" id="KW-0238">DNA-binding</keyword>
<evidence type="ECO:0000259" key="4">
    <source>
        <dbReference type="PROSITE" id="PS51898"/>
    </source>
</evidence>
<evidence type="ECO:0000256" key="2">
    <source>
        <dbReference type="ARBA" id="ARBA00023125"/>
    </source>
</evidence>
<name>A0A916NDY9_9BACT</name>
<accession>A0A916NDY9</accession>
<dbReference type="AlphaFoldDB" id="A0A916NDY9"/>
<dbReference type="Pfam" id="PF13102">
    <property type="entry name" value="Phage_int_SAM_5"/>
    <property type="match status" value="1"/>
</dbReference>
<evidence type="ECO:0000313" key="6">
    <source>
        <dbReference type="Proteomes" id="UP000680038"/>
    </source>
</evidence>